<gene>
    <name evidence="2" type="ORF">AYBTSS11_LOCUS24553</name>
</gene>
<evidence type="ECO:0000256" key="1">
    <source>
        <dbReference type="SAM" id="Phobius"/>
    </source>
</evidence>
<evidence type="ECO:0000313" key="2">
    <source>
        <dbReference type="EMBL" id="CAJ1972504.1"/>
    </source>
</evidence>
<feature type="transmembrane region" description="Helical" evidence="1">
    <location>
        <begin position="57"/>
        <end position="78"/>
    </location>
</feature>
<proteinExistence type="predicted"/>
<accession>A0AA86VUW3</accession>
<organism evidence="2 3">
    <name type="scientific">Sphenostylis stenocarpa</name>
    <dbReference type="NCBI Taxonomy" id="92480"/>
    <lineage>
        <taxon>Eukaryota</taxon>
        <taxon>Viridiplantae</taxon>
        <taxon>Streptophyta</taxon>
        <taxon>Embryophyta</taxon>
        <taxon>Tracheophyta</taxon>
        <taxon>Spermatophyta</taxon>
        <taxon>Magnoliopsida</taxon>
        <taxon>eudicotyledons</taxon>
        <taxon>Gunneridae</taxon>
        <taxon>Pentapetalae</taxon>
        <taxon>rosids</taxon>
        <taxon>fabids</taxon>
        <taxon>Fabales</taxon>
        <taxon>Fabaceae</taxon>
        <taxon>Papilionoideae</taxon>
        <taxon>50 kb inversion clade</taxon>
        <taxon>NPAAA clade</taxon>
        <taxon>indigoferoid/millettioid clade</taxon>
        <taxon>Phaseoleae</taxon>
        <taxon>Sphenostylis</taxon>
    </lineage>
</organism>
<keyword evidence="1" id="KW-0812">Transmembrane</keyword>
<dbReference type="Proteomes" id="UP001189624">
    <property type="component" value="Chromosome 8"/>
</dbReference>
<reference evidence="2" key="1">
    <citation type="submission" date="2023-10" db="EMBL/GenBank/DDBJ databases">
        <authorList>
            <person name="Domelevo Entfellner J.-B."/>
        </authorList>
    </citation>
    <scope>NUCLEOTIDE SEQUENCE</scope>
</reference>
<keyword evidence="3" id="KW-1185">Reference proteome</keyword>
<dbReference type="AlphaFoldDB" id="A0AA86VUW3"/>
<evidence type="ECO:0000313" key="3">
    <source>
        <dbReference type="Proteomes" id="UP001189624"/>
    </source>
</evidence>
<protein>
    <submittedName>
        <fullName evidence="2">Uncharacterized protein</fullName>
    </submittedName>
</protein>
<name>A0AA86VUW3_9FABA</name>
<dbReference type="Gramene" id="rna-AYBTSS11_LOCUS24553">
    <property type="protein sequence ID" value="CAJ1972504.1"/>
    <property type="gene ID" value="gene-AYBTSS11_LOCUS24553"/>
</dbReference>
<keyword evidence="1" id="KW-0472">Membrane</keyword>
<sequence length="95" mass="10872">MHRNASVHNFVFFNCIFIQNTVMHDDDPSGAKTISALLLVTFHGEEKLSMLCQKSCMYYQCTEFNALLCLGIAVFVLYSRLKSKGFLCQEMAFEM</sequence>
<dbReference type="EMBL" id="OY731405">
    <property type="protein sequence ID" value="CAJ1972504.1"/>
    <property type="molecule type" value="Genomic_DNA"/>
</dbReference>
<keyword evidence="1" id="KW-1133">Transmembrane helix</keyword>